<evidence type="ECO:0000313" key="3">
    <source>
        <dbReference type="Proteomes" id="UP000002051"/>
    </source>
</evidence>
<gene>
    <name evidence="1" type="ordered locus">MTR_6g078950</name>
</gene>
<dbReference type="Gene3D" id="1.10.10.1420">
    <property type="entry name" value="DNA replication factor Cdt1, C-terminal WH domain"/>
    <property type="match status" value="1"/>
</dbReference>
<dbReference type="InterPro" id="IPR032675">
    <property type="entry name" value="LRR_dom_sf"/>
</dbReference>
<dbReference type="AlphaFoldDB" id="G7KL62"/>
<reference evidence="1 3" key="1">
    <citation type="journal article" date="2011" name="Nature">
        <title>The Medicago genome provides insight into the evolution of rhizobial symbioses.</title>
        <authorList>
            <person name="Young N.D."/>
            <person name="Debelle F."/>
            <person name="Oldroyd G.E."/>
            <person name="Geurts R."/>
            <person name="Cannon S.B."/>
            <person name="Udvardi M.K."/>
            <person name="Benedito V.A."/>
            <person name="Mayer K.F."/>
            <person name="Gouzy J."/>
            <person name="Schoof H."/>
            <person name="Van de Peer Y."/>
            <person name="Proost S."/>
            <person name="Cook D.R."/>
            <person name="Meyers B.C."/>
            <person name="Spannagl M."/>
            <person name="Cheung F."/>
            <person name="De Mita S."/>
            <person name="Krishnakumar V."/>
            <person name="Gundlach H."/>
            <person name="Zhou S."/>
            <person name="Mudge J."/>
            <person name="Bharti A.K."/>
            <person name="Murray J.D."/>
            <person name="Naoumkina M.A."/>
            <person name="Rosen B."/>
            <person name="Silverstein K.A."/>
            <person name="Tang H."/>
            <person name="Rombauts S."/>
            <person name="Zhao P.X."/>
            <person name="Zhou P."/>
            <person name="Barbe V."/>
            <person name="Bardou P."/>
            <person name="Bechner M."/>
            <person name="Bellec A."/>
            <person name="Berger A."/>
            <person name="Berges H."/>
            <person name="Bidwell S."/>
            <person name="Bisseling T."/>
            <person name="Choisne N."/>
            <person name="Couloux A."/>
            <person name="Denny R."/>
            <person name="Deshpande S."/>
            <person name="Dai X."/>
            <person name="Doyle J.J."/>
            <person name="Dudez A.M."/>
            <person name="Farmer A.D."/>
            <person name="Fouteau S."/>
            <person name="Franken C."/>
            <person name="Gibelin C."/>
            <person name="Gish J."/>
            <person name="Goldstein S."/>
            <person name="Gonzalez A.J."/>
            <person name="Green P.J."/>
            <person name="Hallab A."/>
            <person name="Hartog M."/>
            <person name="Hua A."/>
            <person name="Humphray S.J."/>
            <person name="Jeong D.H."/>
            <person name="Jing Y."/>
            <person name="Jocker A."/>
            <person name="Kenton S.M."/>
            <person name="Kim D.J."/>
            <person name="Klee K."/>
            <person name="Lai H."/>
            <person name="Lang C."/>
            <person name="Lin S."/>
            <person name="Macmil S.L."/>
            <person name="Magdelenat G."/>
            <person name="Matthews L."/>
            <person name="McCorrison J."/>
            <person name="Monaghan E.L."/>
            <person name="Mun J.H."/>
            <person name="Najar F.Z."/>
            <person name="Nicholson C."/>
            <person name="Noirot C."/>
            <person name="O'Bleness M."/>
            <person name="Paule C.R."/>
            <person name="Poulain J."/>
            <person name="Prion F."/>
            <person name="Qin B."/>
            <person name="Qu C."/>
            <person name="Retzel E.F."/>
            <person name="Riddle C."/>
            <person name="Sallet E."/>
            <person name="Samain S."/>
            <person name="Samson N."/>
            <person name="Sanders I."/>
            <person name="Saurat O."/>
            <person name="Scarpelli C."/>
            <person name="Schiex T."/>
            <person name="Segurens B."/>
            <person name="Severin A.J."/>
            <person name="Sherrier D.J."/>
            <person name="Shi R."/>
            <person name="Sims S."/>
            <person name="Singer S.R."/>
            <person name="Sinharoy S."/>
            <person name="Sterck L."/>
            <person name="Viollet A."/>
            <person name="Wang B.B."/>
            <person name="Wang K."/>
            <person name="Wang M."/>
            <person name="Wang X."/>
            <person name="Warfsmann J."/>
            <person name="Weissenbach J."/>
            <person name="White D.D."/>
            <person name="White J.D."/>
            <person name="Wiley G.B."/>
            <person name="Wincker P."/>
            <person name="Xing Y."/>
            <person name="Yang L."/>
            <person name="Yao Z."/>
            <person name="Ying F."/>
            <person name="Zhai J."/>
            <person name="Zhou L."/>
            <person name="Zuber A."/>
            <person name="Denarie J."/>
            <person name="Dixon R.A."/>
            <person name="May G.D."/>
            <person name="Schwartz D.C."/>
            <person name="Rogers J."/>
            <person name="Quetier F."/>
            <person name="Town C.D."/>
            <person name="Roe B.A."/>
        </authorList>
    </citation>
    <scope>NUCLEOTIDE SEQUENCE [LARGE SCALE GENOMIC DNA]</scope>
    <source>
        <strain evidence="1">A17</strain>
        <strain evidence="2 3">cv. Jemalong A17</strain>
    </source>
</reference>
<sequence>MDSAVKGRREGDEATTVRKAKMFNFHKVFLTLIHATVVAKTGILVVSLEPVPKSVEDSVGVPNRGEAEEHIEIMEKIVPEWLCKKVISSRDTMYCVKNALDLDSVRPSNDVGFSKSPKHLPNTLSVEMSQTSFIRFPSSSNPFEWKGFLTKASKFRNTRVLNLDNSDLLAQISDITGLPNIEEFLIQSYKELIAIDKSVVFLGRLQILRFIHCAKIWSFLALSFASLEEFDLSYCDAPEKLFHLSCYLLQKKPDLSDCTGLESFQPGVDGFGDKLKTMNVRGCTNLRSIPPLKLDSLETLELSCCYSLESFPLVVDRFFGKLKTLPVTSCSLHVY</sequence>
<dbReference type="PaxDb" id="3880-AES76451"/>
<evidence type="ECO:0000313" key="2">
    <source>
        <dbReference type="EnsemblPlants" id="AES76451"/>
    </source>
</evidence>
<dbReference type="Gene3D" id="3.80.10.10">
    <property type="entry name" value="Ribonuclease Inhibitor"/>
    <property type="match status" value="1"/>
</dbReference>
<proteinExistence type="predicted"/>
<keyword evidence="3" id="KW-1185">Reference proteome</keyword>
<reference evidence="1 3" key="2">
    <citation type="journal article" date="2014" name="BMC Genomics">
        <title>An improved genome release (version Mt4.0) for the model legume Medicago truncatula.</title>
        <authorList>
            <person name="Tang H."/>
            <person name="Krishnakumar V."/>
            <person name="Bidwell S."/>
            <person name="Rosen B."/>
            <person name="Chan A."/>
            <person name="Zhou S."/>
            <person name="Gentzbittel L."/>
            <person name="Childs K.L."/>
            <person name="Yandell M."/>
            <person name="Gundlach H."/>
            <person name="Mayer K.F."/>
            <person name="Schwartz D.C."/>
            <person name="Town C.D."/>
        </authorList>
    </citation>
    <scope>GENOME REANNOTATION</scope>
    <source>
        <strain evidence="2 3">cv. Jemalong A17</strain>
    </source>
</reference>
<dbReference type="SUPFAM" id="SSF52058">
    <property type="entry name" value="L domain-like"/>
    <property type="match status" value="1"/>
</dbReference>
<dbReference type="InterPro" id="IPR038090">
    <property type="entry name" value="Cdt1_C_WH_dom_sf"/>
</dbReference>
<dbReference type="EMBL" id="CM001222">
    <property type="protein sequence ID" value="AES76451.1"/>
    <property type="molecule type" value="Genomic_DNA"/>
</dbReference>
<dbReference type="EnsemblPlants" id="AES76451">
    <property type="protein sequence ID" value="AES76451"/>
    <property type="gene ID" value="MTR_6g078950"/>
</dbReference>
<dbReference type="Proteomes" id="UP000002051">
    <property type="component" value="Chromosome 6"/>
</dbReference>
<accession>G7KL62</accession>
<name>G7KL62_MEDTR</name>
<reference evidence="2" key="3">
    <citation type="submission" date="2015-04" db="UniProtKB">
        <authorList>
            <consortium name="EnsemblPlants"/>
        </authorList>
    </citation>
    <scope>IDENTIFICATION</scope>
    <source>
        <strain evidence="2">cv. Jemalong A17</strain>
    </source>
</reference>
<dbReference type="HOGENOM" id="CLU_829942_0_0_1"/>
<protein>
    <submittedName>
        <fullName evidence="1 2">Uncharacterized protein</fullName>
    </submittedName>
</protein>
<evidence type="ECO:0000313" key="1">
    <source>
        <dbReference type="EMBL" id="AES76451.1"/>
    </source>
</evidence>
<organism evidence="1 3">
    <name type="scientific">Medicago truncatula</name>
    <name type="common">Barrel medic</name>
    <name type="synonym">Medicago tribuloides</name>
    <dbReference type="NCBI Taxonomy" id="3880"/>
    <lineage>
        <taxon>Eukaryota</taxon>
        <taxon>Viridiplantae</taxon>
        <taxon>Streptophyta</taxon>
        <taxon>Embryophyta</taxon>
        <taxon>Tracheophyta</taxon>
        <taxon>Spermatophyta</taxon>
        <taxon>Magnoliopsida</taxon>
        <taxon>eudicotyledons</taxon>
        <taxon>Gunneridae</taxon>
        <taxon>Pentapetalae</taxon>
        <taxon>rosids</taxon>
        <taxon>fabids</taxon>
        <taxon>Fabales</taxon>
        <taxon>Fabaceae</taxon>
        <taxon>Papilionoideae</taxon>
        <taxon>50 kb inversion clade</taxon>
        <taxon>NPAAA clade</taxon>
        <taxon>Hologalegina</taxon>
        <taxon>IRL clade</taxon>
        <taxon>Trifolieae</taxon>
        <taxon>Medicago</taxon>
    </lineage>
</organism>